<evidence type="ECO:0000256" key="1">
    <source>
        <dbReference type="SAM" id="MobiDB-lite"/>
    </source>
</evidence>
<dbReference type="Proteomes" id="UP000275267">
    <property type="component" value="Unassembled WGS sequence"/>
</dbReference>
<reference evidence="3" key="1">
    <citation type="journal article" date="2019" name="Nat. Commun.">
        <title>The genome of broomcorn millet.</title>
        <authorList>
            <person name="Zou C."/>
            <person name="Miki D."/>
            <person name="Li D."/>
            <person name="Tang Q."/>
            <person name="Xiao L."/>
            <person name="Rajput S."/>
            <person name="Deng P."/>
            <person name="Jia W."/>
            <person name="Huang R."/>
            <person name="Zhang M."/>
            <person name="Sun Y."/>
            <person name="Hu J."/>
            <person name="Fu X."/>
            <person name="Schnable P.S."/>
            <person name="Li F."/>
            <person name="Zhang H."/>
            <person name="Feng B."/>
            <person name="Zhu X."/>
            <person name="Liu R."/>
            <person name="Schnable J.C."/>
            <person name="Zhu J.-K."/>
            <person name="Zhang H."/>
        </authorList>
    </citation>
    <scope>NUCLEOTIDE SEQUENCE [LARGE SCALE GENOMIC DNA]</scope>
</reference>
<organism evidence="2 3">
    <name type="scientific">Panicum miliaceum</name>
    <name type="common">Proso millet</name>
    <name type="synonym">Broomcorn millet</name>
    <dbReference type="NCBI Taxonomy" id="4540"/>
    <lineage>
        <taxon>Eukaryota</taxon>
        <taxon>Viridiplantae</taxon>
        <taxon>Streptophyta</taxon>
        <taxon>Embryophyta</taxon>
        <taxon>Tracheophyta</taxon>
        <taxon>Spermatophyta</taxon>
        <taxon>Magnoliopsida</taxon>
        <taxon>Liliopsida</taxon>
        <taxon>Poales</taxon>
        <taxon>Poaceae</taxon>
        <taxon>PACMAD clade</taxon>
        <taxon>Panicoideae</taxon>
        <taxon>Panicodae</taxon>
        <taxon>Paniceae</taxon>
        <taxon>Panicinae</taxon>
        <taxon>Panicum</taxon>
        <taxon>Panicum sect. Panicum</taxon>
    </lineage>
</organism>
<comment type="caution">
    <text evidence="2">The sequence shown here is derived from an EMBL/GenBank/DDBJ whole genome shotgun (WGS) entry which is preliminary data.</text>
</comment>
<sequence length="181" mass="19231">MLALRWACGARGLNFADSAWLLDVPPPAALRCAEGGALRRAEARAVEGFLRTRPAAEDAMSATSEPPHSADHDDAATAEASSAKSNDGTASPFEMDDVLGDMGAGLYYASMAQGLLMDPPASDDASCCVMDPKRTVTTLPCRSGPTDENVPKSKTLVLYRTFSCFRILFNQLESSLPNTLN</sequence>
<evidence type="ECO:0000313" key="2">
    <source>
        <dbReference type="EMBL" id="RLN04141.1"/>
    </source>
</evidence>
<dbReference type="EMBL" id="PQIB02000008">
    <property type="protein sequence ID" value="RLN04141.1"/>
    <property type="molecule type" value="Genomic_DNA"/>
</dbReference>
<feature type="region of interest" description="Disordered" evidence="1">
    <location>
        <begin position="52"/>
        <end position="95"/>
    </location>
</feature>
<dbReference type="OrthoDB" id="694820at2759"/>
<feature type="compositionally biased region" description="Polar residues" evidence="1">
    <location>
        <begin position="79"/>
        <end position="89"/>
    </location>
</feature>
<evidence type="ECO:0000313" key="3">
    <source>
        <dbReference type="Proteomes" id="UP000275267"/>
    </source>
</evidence>
<accession>A0A3L6RJI1</accession>
<protein>
    <submittedName>
        <fullName evidence="2">Dehydration-responsive element-binding protein 1I</fullName>
    </submittedName>
</protein>
<proteinExistence type="predicted"/>
<gene>
    <name evidence="2" type="ORF">C2845_PM13G24600</name>
</gene>
<keyword evidence="3" id="KW-1185">Reference proteome</keyword>
<dbReference type="AlphaFoldDB" id="A0A3L6RJI1"/>
<name>A0A3L6RJI1_PANMI</name>